<dbReference type="EMBL" id="CP144696">
    <property type="protein sequence ID" value="WVZ12662.1"/>
    <property type="molecule type" value="Genomic_DNA"/>
</dbReference>
<organism evidence="1 2">
    <name type="scientific">Vigna mungo</name>
    <name type="common">Black gram</name>
    <name type="synonym">Phaseolus mungo</name>
    <dbReference type="NCBI Taxonomy" id="3915"/>
    <lineage>
        <taxon>Eukaryota</taxon>
        <taxon>Viridiplantae</taxon>
        <taxon>Streptophyta</taxon>
        <taxon>Embryophyta</taxon>
        <taxon>Tracheophyta</taxon>
        <taxon>Spermatophyta</taxon>
        <taxon>Magnoliopsida</taxon>
        <taxon>eudicotyledons</taxon>
        <taxon>Gunneridae</taxon>
        <taxon>Pentapetalae</taxon>
        <taxon>rosids</taxon>
        <taxon>fabids</taxon>
        <taxon>Fabales</taxon>
        <taxon>Fabaceae</taxon>
        <taxon>Papilionoideae</taxon>
        <taxon>50 kb inversion clade</taxon>
        <taxon>NPAAA clade</taxon>
        <taxon>indigoferoid/millettioid clade</taxon>
        <taxon>Phaseoleae</taxon>
        <taxon>Vigna</taxon>
    </lineage>
</organism>
<accession>A0AAQ3S018</accession>
<evidence type="ECO:0000313" key="2">
    <source>
        <dbReference type="Proteomes" id="UP001374535"/>
    </source>
</evidence>
<name>A0AAQ3S018_VIGMU</name>
<evidence type="ECO:0000313" key="1">
    <source>
        <dbReference type="EMBL" id="WVZ12662.1"/>
    </source>
</evidence>
<gene>
    <name evidence="1" type="ORF">V8G54_017192</name>
</gene>
<dbReference type="Proteomes" id="UP001374535">
    <property type="component" value="Chromosome 5"/>
</dbReference>
<proteinExistence type="predicted"/>
<dbReference type="AlphaFoldDB" id="A0AAQ3S018"/>
<sequence>MNTCCYKKEREGGLEEMNCGCGEGRKGVKWEVGFDMGLLQFYHKLSWKRDLSIHNGGAIVVQRKTQWHYDSFDGDTCEENEFRAFVGCARIMNARERRCDLGVVGMVILAKNEGHDVDFLREMEFRDRGLSFHGGDVRGFMVAARLGFSAMRFRSSEIGNFFGFCCDREEEDDVNGVLTRPESCFRFSISF</sequence>
<keyword evidence="2" id="KW-1185">Reference proteome</keyword>
<protein>
    <submittedName>
        <fullName evidence="1">Uncharacterized protein</fullName>
    </submittedName>
</protein>
<reference evidence="1 2" key="1">
    <citation type="journal article" date="2023" name="Life. Sci Alliance">
        <title>Evolutionary insights into 3D genome organization and epigenetic landscape of Vigna mungo.</title>
        <authorList>
            <person name="Junaid A."/>
            <person name="Singh B."/>
            <person name="Bhatia S."/>
        </authorList>
    </citation>
    <scope>NUCLEOTIDE SEQUENCE [LARGE SCALE GENOMIC DNA]</scope>
    <source>
        <strain evidence="1">Urdbean</strain>
    </source>
</reference>